<feature type="coiled-coil region" evidence="1">
    <location>
        <begin position="99"/>
        <end position="136"/>
    </location>
</feature>
<sequence>MPYCTIEEAWANSLTQEELKPYTNDYDLTLTGIDHEPYRKVQNHSRTYNKLPEHSGPETRHKSMPVVASDIINMSDTESDSDSLFENSSSGEDNVAEKYKNEDTALKNLIKENKNLKKLIKNLKKHRTLNNNSNKDFALYVFSGLVVILILENFRKIYKRF</sequence>
<feature type="transmembrane region" description="Helical" evidence="3">
    <location>
        <begin position="137"/>
        <end position="154"/>
    </location>
</feature>
<keyword evidence="3" id="KW-0812">Transmembrane</keyword>
<accession>A0A6C0B3K9</accession>
<name>A0A6C0B3K9_9ZZZZ</name>
<feature type="compositionally biased region" description="Basic and acidic residues" evidence="2">
    <location>
        <begin position="51"/>
        <end position="61"/>
    </location>
</feature>
<dbReference type="AlphaFoldDB" id="A0A6C0B3K9"/>
<reference evidence="4" key="1">
    <citation type="journal article" date="2020" name="Nature">
        <title>Giant virus diversity and host interactions through global metagenomics.</title>
        <authorList>
            <person name="Schulz F."/>
            <person name="Roux S."/>
            <person name="Paez-Espino D."/>
            <person name="Jungbluth S."/>
            <person name="Walsh D.A."/>
            <person name="Denef V.J."/>
            <person name="McMahon K.D."/>
            <person name="Konstantinidis K.T."/>
            <person name="Eloe-Fadrosh E.A."/>
            <person name="Kyrpides N.C."/>
            <person name="Woyke T."/>
        </authorList>
    </citation>
    <scope>NUCLEOTIDE SEQUENCE</scope>
    <source>
        <strain evidence="4">GVMAG-M-3300009422-16</strain>
    </source>
</reference>
<feature type="region of interest" description="Disordered" evidence="2">
    <location>
        <begin position="47"/>
        <end position="66"/>
    </location>
</feature>
<protein>
    <submittedName>
        <fullName evidence="4">Uncharacterized protein</fullName>
    </submittedName>
</protein>
<proteinExistence type="predicted"/>
<organism evidence="4">
    <name type="scientific">viral metagenome</name>
    <dbReference type="NCBI Taxonomy" id="1070528"/>
    <lineage>
        <taxon>unclassified sequences</taxon>
        <taxon>metagenomes</taxon>
        <taxon>organismal metagenomes</taxon>
    </lineage>
</organism>
<evidence type="ECO:0000256" key="2">
    <source>
        <dbReference type="SAM" id="MobiDB-lite"/>
    </source>
</evidence>
<evidence type="ECO:0000256" key="1">
    <source>
        <dbReference type="SAM" id="Coils"/>
    </source>
</evidence>
<keyword evidence="1" id="KW-0175">Coiled coil</keyword>
<keyword evidence="3" id="KW-1133">Transmembrane helix</keyword>
<evidence type="ECO:0000256" key="3">
    <source>
        <dbReference type="SAM" id="Phobius"/>
    </source>
</evidence>
<keyword evidence="3" id="KW-0472">Membrane</keyword>
<evidence type="ECO:0000313" key="4">
    <source>
        <dbReference type="EMBL" id="QHS86807.1"/>
    </source>
</evidence>
<dbReference type="EMBL" id="MN739062">
    <property type="protein sequence ID" value="QHS86807.1"/>
    <property type="molecule type" value="Genomic_DNA"/>
</dbReference>